<dbReference type="PANTHER" id="PTHR23504">
    <property type="entry name" value="MAJOR FACILITATOR SUPERFAMILY DOMAIN-CONTAINING PROTEIN 10"/>
    <property type="match status" value="1"/>
</dbReference>
<evidence type="ECO:0000313" key="10">
    <source>
        <dbReference type="Proteomes" id="UP000218811"/>
    </source>
</evidence>
<feature type="transmembrane region" description="Helical" evidence="7">
    <location>
        <begin position="229"/>
        <end position="251"/>
    </location>
</feature>
<keyword evidence="10" id="KW-1185">Reference proteome</keyword>
<proteinExistence type="predicted"/>
<feature type="transmembrane region" description="Helical" evidence="7">
    <location>
        <begin position="371"/>
        <end position="393"/>
    </location>
</feature>
<dbReference type="EMBL" id="KB467865">
    <property type="protein sequence ID" value="PCH36125.1"/>
    <property type="molecule type" value="Genomic_DNA"/>
</dbReference>
<dbReference type="AlphaFoldDB" id="A0A2H3J340"/>
<feature type="transmembrane region" description="Helical" evidence="7">
    <location>
        <begin position="476"/>
        <end position="494"/>
    </location>
</feature>
<evidence type="ECO:0000256" key="4">
    <source>
        <dbReference type="ARBA" id="ARBA00022989"/>
    </source>
</evidence>
<evidence type="ECO:0000259" key="8">
    <source>
        <dbReference type="PROSITE" id="PS50850"/>
    </source>
</evidence>
<feature type="transmembrane region" description="Helical" evidence="7">
    <location>
        <begin position="97"/>
        <end position="117"/>
    </location>
</feature>
<keyword evidence="2" id="KW-0813">Transport</keyword>
<organism evidence="9 10">
    <name type="scientific">Wolfiporia cocos (strain MD-104)</name>
    <name type="common">Brown rot fungus</name>
    <dbReference type="NCBI Taxonomy" id="742152"/>
    <lineage>
        <taxon>Eukaryota</taxon>
        <taxon>Fungi</taxon>
        <taxon>Dikarya</taxon>
        <taxon>Basidiomycota</taxon>
        <taxon>Agaricomycotina</taxon>
        <taxon>Agaricomycetes</taxon>
        <taxon>Polyporales</taxon>
        <taxon>Phaeolaceae</taxon>
        <taxon>Wolfiporia</taxon>
    </lineage>
</organism>
<dbReference type="GO" id="GO:0016020">
    <property type="term" value="C:membrane"/>
    <property type="evidence" value="ECO:0007669"/>
    <property type="project" value="UniProtKB-SubCell"/>
</dbReference>
<keyword evidence="5 7" id="KW-0472">Membrane</keyword>
<feature type="transmembrane region" description="Helical" evidence="7">
    <location>
        <begin position="448"/>
        <end position="470"/>
    </location>
</feature>
<dbReference type="InterPro" id="IPR011701">
    <property type="entry name" value="MFS"/>
</dbReference>
<dbReference type="Proteomes" id="UP000218811">
    <property type="component" value="Unassembled WGS sequence"/>
</dbReference>
<evidence type="ECO:0000256" key="7">
    <source>
        <dbReference type="SAM" id="Phobius"/>
    </source>
</evidence>
<dbReference type="Pfam" id="PF07690">
    <property type="entry name" value="MFS_1"/>
    <property type="match status" value="1"/>
</dbReference>
<dbReference type="Gene3D" id="1.20.1250.20">
    <property type="entry name" value="MFS general substrate transporter like domains"/>
    <property type="match status" value="1"/>
</dbReference>
<dbReference type="OMA" id="LLKLCMP"/>
<evidence type="ECO:0000313" key="9">
    <source>
        <dbReference type="EMBL" id="PCH36125.1"/>
    </source>
</evidence>
<feature type="transmembrane region" description="Helical" evidence="7">
    <location>
        <begin position="158"/>
        <end position="177"/>
    </location>
</feature>
<evidence type="ECO:0000256" key="2">
    <source>
        <dbReference type="ARBA" id="ARBA00022448"/>
    </source>
</evidence>
<accession>A0A2H3J340</accession>
<feature type="domain" description="Major facilitator superfamily (MFS) profile" evidence="8">
    <location>
        <begin position="61"/>
        <end position="499"/>
    </location>
</feature>
<dbReference type="PANTHER" id="PTHR23504:SF15">
    <property type="entry name" value="MAJOR FACILITATOR SUPERFAMILY (MFS) PROFILE DOMAIN-CONTAINING PROTEIN"/>
    <property type="match status" value="1"/>
</dbReference>
<evidence type="ECO:0000256" key="6">
    <source>
        <dbReference type="SAM" id="MobiDB-lite"/>
    </source>
</evidence>
<dbReference type="InterPro" id="IPR020846">
    <property type="entry name" value="MFS_dom"/>
</dbReference>
<feature type="transmembrane region" description="Helical" evidence="7">
    <location>
        <begin position="54"/>
        <end position="77"/>
    </location>
</feature>
<dbReference type="GO" id="GO:0022857">
    <property type="term" value="F:transmembrane transporter activity"/>
    <property type="evidence" value="ECO:0007669"/>
    <property type="project" value="InterPro"/>
</dbReference>
<name>A0A2H3J340_WOLCO</name>
<feature type="transmembrane region" description="Helical" evidence="7">
    <location>
        <begin position="338"/>
        <end position="359"/>
    </location>
</feature>
<evidence type="ECO:0000256" key="3">
    <source>
        <dbReference type="ARBA" id="ARBA00022692"/>
    </source>
</evidence>
<feature type="region of interest" description="Disordered" evidence="6">
    <location>
        <begin position="262"/>
        <end position="284"/>
    </location>
</feature>
<evidence type="ECO:0000256" key="5">
    <source>
        <dbReference type="ARBA" id="ARBA00023136"/>
    </source>
</evidence>
<feature type="transmembrane region" description="Helical" evidence="7">
    <location>
        <begin position="405"/>
        <end position="428"/>
    </location>
</feature>
<gene>
    <name evidence="9" type="ORF">WOLCODRAFT_140233</name>
</gene>
<keyword evidence="3 7" id="KW-0812">Transmembrane</keyword>
<dbReference type="InterPro" id="IPR036259">
    <property type="entry name" value="MFS_trans_sf"/>
</dbReference>
<dbReference type="SUPFAM" id="SSF103473">
    <property type="entry name" value="MFS general substrate transporter"/>
    <property type="match status" value="1"/>
</dbReference>
<dbReference type="OrthoDB" id="419616at2759"/>
<comment type="subcellular location">
    <subcellularLocation>
        <location evidence="1">Membrane</location>
        <topology evidence="1">Multi-pass membrane protein</topology>
    </subcellularLocation>
</comment>
<reference evidence="9 10" key="1">
    <citation type="journal article" date="2012" name="Science">
        <title>The Paleozoic origin of enzymatic lignin decomposition reconstructed from 31 fungal genomes.</title>
        <authorList>
            <person name="Floudas D."/>
            <person name="Binder M."/>
            <person name="Riley R."/>
            <person name="Barry K."/>
            <person name="Blanchette R.A."/>
            <person name="Henrissat B."/>
            <person name="Martinez A.T."/>
            <person name="Otillar R."/>
            <person name="Spatafora J.W."/>
            <person name="Yadav J.S."/>
            <person name="Aerts A."/>
            <person name="Benoit I."/>
            <person name="Boyd A."/>
            <person name="Carlson A."/>
            <person name="Copeland A."/>
            <person name="Coutinho P.M."/>
            <person name="de Vries R.P."/>
            <person name="Ferreira P."/>
            <person name="Findley K."/>
            <person name="Foster B."/>
            <person name="Gaskell J."/>
            <person name="Glotzer D."/>
            <person name="Gorecki P."/>
            <person name="Heitman J."/>
            <person name="Hesse C."/>
            <person name="Hori C."/>
            <person name="Igarashi K."/>
            <person name="Jurgens J.A."/>
            <person name="Kallen N."/>
            <person name="Kersten P."/>
            <person name="Kohler A."/>
            <person name="Kuees U."/>
            <person name="Kumar T.K.A."/>
            <person name="Kuo A."/>
            <person name="LaButti K."/>
            <person name="Larrondo L.F."/>
            <person name="Lindquist E."/>
            <person name="Ling A."/>
            <person name="Lombard V."/>
            <person name="Lucas S."/>
            <person name="Lundell T."/>
            <person name="Martin R."/>
            <person name="McLaughlin D.J."/>
            <person name="Morgenstern I."/>
            <person name="Morin E."/>
            <person name="Murat C."/>
            <person name="Nagy L.G."/>
            <person name="Nolan M."/>
            <person name="Ohm R.A."/>
            <person name="Patyshakuliyeva A."/>
            <person name="Rokas A."/>
            <person name="Ruiz-Duenas F.J."/>
            <person name="Sabat G."/>
            <person name="Salamov A."/>
            <person name="Samejima M."/>
            <person name="Schmutz J."/>
            <person name="Slot J.C."/>
            <person name="St John F."/>
            <person name="Stenlid J."/>
            <person name="Sun H."/>
            <person name="Sun S."/>
            <person name="Syed K."/>
            <person name="Tsang A."/>
            <person name="Wiebenga A."/>
            <person name="Young D."/>
            <person name="Pisabarro A."/>
            <person name="Eastwood D.C."/>
            <person name="Martin F."/>
            <person name="Cullen D."/>
            <person name="Grigoriev I.V."/>
            <person name="Hibbett D.S."/>
        </authorList>
    </citation>
    <scope>NUCLEOTIDE SEQUENCE [LARGE SCALE GENOMIC DNA]</scope>
    <source>
        <strain evidence="9 10">MD-104</strain>
    </source>
</reference>
<feature type="transmembrane region" description="Helical" evidence="7">
    <location>
        <begin position="129"/>
        <end position="146"/>
    </location>
</feature>
<feature type="transmembrane region" description="Helical" evidence="7">
    <location>
        <begin position="296"/>
        <end position="318"/>
    </location>
</feature>
<feature type="transmembrane region" description="Helical" evidence="7">
    <location>
        <begin position="189"/>
        <end position="209"/>
    </location>
</feature>
<sequence>MHAKFENFPLGPLLAPDMSREESESLLSADERVDTAETSSLLHRRRVSTRRTPLPKVQLGVVYAIKLVVPIAGTQLMPYINVLVGDLASADGAEVGYYTGLVGTANSAAHILTIYLWGRLSDTYGRKPVIIIGTAWTALFTLLFGVSRSFTTVLLTRFLVGTFSGTTGAIHSVVGELTDETNEATAFPLYDIVSAVGFAVGPLIGGTFSNPAEEFPRWFDTPFWRAYPYFLPCLVTASIALVALLLAVFVLEETLPAKRRSHKLPSSHSIDEEAHGHPPPSSAKPLGVRTLLSLPVIRMVCLSSGALAFVAGFFNTVFVLQAYTPVSQGGLALKPSEIGQALAVMGTVSIFLKLGMPALLRRLGVLTMFRICMRSWPITFAAMILLSVIARQVDAAGGAGRAGEWVAISFVLFLSRIGCMAFSIIMILTKDHTPGSSSLGTSNGMAEFAQSFAGLFSHAIISSLFAFSASKHVLGGYFWVLASVLISLLSNYPVEGMKKFRDD</sequence>
<dbReference type="PROSITE" id="PS50850">
    <property type="entry name" value="MFS"/>
    <property type="match status" value="1"/>
</dbReference>
<protein>
    <submittedName>
        <fullName evidence="9">MFS general substrate transporter</fullName>
    </submittedName>
</protein>
<keyword evidence="4 7" id="KW-1133">Transmembrane helix</keyword>
<evidence type="ECO:0000256" key="1">
    <source>
        <dbReference type="ARBA" id="ARBA00004141"/>
    </source>
</evidence>